<keyword evidence="2" id="KW-1185">Reference proteome</keyword>
<evidence type="ECO:0000313" key="2">
    <source>
        <dbReference type="Proteomes" id="UP000036938"/>
    </source>
</evidence>
<organism evidence="1 2">
    <name type="scientific">Pseudaestuariivita atlantica</name>
    <dbReference type="NCBI Taxonomy" id="1317121"/>
    <lineage>
        <taxon>Bacteria</taxon>
        <taxon>Pseudomonadati</taxon>
        <taxon>Pseudomonadota</taxon>
        <taxon>Alphaproteobacteria</taxon>
        <taxon>Rhodobacterales</taxon>
        <taxon>Paracoccaceae</taxon>
        <taxon>Pseudaestuariivita</taxon>
    </lineage>
</organism>
<comment type="caution">
    <text evidence="1">The sequence shown here is derived from an EMBL/GenBank/DDBJ whole genome shotgun (WGS) entry which is preliminary data.</text>
</comment>
<accession>A0A0L1JK16</accession>
<dbReference type="RefSeq" id="WP_050532509.1">
    <property type="nucleotide sequence ID" value="NZ_AQQZ01000015.1"/>
</dbReference>
<proteinExistence type="predicted"/>
<dbReference type="STRING" id="1317121.ATO11_19035"/>
<gene>
    <name evidence="1" type="ORF">ATO11_19035</name>
</gene>
<dbReference type="Proteomes" id="UP000036938">
    <property type="component" value="Unassembled WGS sequence"/>
</dbReference>
<name>A0A0L1JK16_9RHOB</name>
<sequence>MADLKLDYAVTTAPDPLNTNTPGQIQIAVTNPGRVRDLEIAQLSFGILNGLNAKDLTNDPTAIELVYPKGWGLDRTSGSEFVFTPLSRKPMPIGGEGLLFVLNKIPVNGEPGLTDLYIIERAGKAGKPPTEAGTSVQLAKFPQDFRLDAFTADPSTVGFDDATTLAWKGSKGATYSISYDDKVITHVKGDPDAKLPHDGTYRIDNLLETTTFTLDASLKTKAGSLHARRQATVTVEKAKIYQFNANPLLLDTGQKTRLIWTTNADACDISPAPGKVDAPSGAVEVAVDKTTTFTLTATKGKNTVQMGRTINVRPPKIMSFTSDAKGAVKPHDPVVLSWEVESVATLELDIDGTRHDVKDKTSFQLAPQTLSKCTLAATGDGPPQSRSLDIAVVPPEFGDIRVNMVIGASPTFECNFSIQSRYSSSMRIELDQDGFSIDSVTGFNTVQDDAWVAQFPLKLPAALFFKDKMFTLTAGQMNGQFVKRDFPIKAYNVDP</sequence>
<evidence type="ECO:0000313" key="1">
    <source>
        <dbReference type="EMBL" id="KNG92095.1"/>
    </source>
</evidence>
<reference evidence="1 2" key="1">
    <citation type="journal article" date="2015" name="Int. J. Syst. Evol. Microbiol.">
        <title>Aestuariivita atlantica sp. nov., isolated from deep sea sediment of the Atlantic Ocean.</title>
        <authorList>
            <person name="Li G."/>
            <person name="Lai Q."/>
            <person name="Du Y."/>
            <person name="Liu X."/>
            <person name="Sun F."/>
            <person name="Shao Z."/>
        </authorList>
    </citation>
    <scope>NUCLEOTIDE SEQUENCE [LARGE SCALE GENOMIC DNA]</scope>
    <source>
        <strain evidence="1 2">22II-S11-z3</strain>
    </source>
</reference>
<dbReference type="AlphaFoldDB" id="A0A0L1JK16"/>
<protein>
    <submittedName>
        <fullName evidence="1">Uncharacterized protein</fullName>
    </submittedName>
</protein>
<dbReference type="EMBL" id="AQQZ01000015">
    <property type="protein sequence ID" value="KNG92095.1"/>
    <property type="molecule type" value="Genomic_DNA"/>
</dbReference>